<dbReference type="EMBL" id="CP097511">
    <property type="protein sequence ID" value="URE48543.1"/>
    <property type="molecule type" value="Genomic_DNA"/>
</dbReference>
<accession>A0A9E7IL57</accession>
<dbReference type="Proteomes" id="UP001055439">
    <property type="component" value="Chromosome 9"/>
</dbReference>
<sequence>MFVDCMCQCPPLVSNLSMYYDTEMSTHGAISPPTDRAPSLAACIVAGLSLSICSTTESQFLSLPPLGDGLVLHLGLTLIWPAHVTLGDVGSAISELMLLLLVLKRGLTWPRVPDLAWWRFPASAVREGLHIGFGINVRCARDGKQTRSYISRESMITSPVLPFSAHSSVTGLEVARFLQRKRWLQ</sequence>
<evidence type="ECO:0000313" key="2">
    <source>
        <dbReference type="Proteomes" id="UP001055439"/>
    </source>
</evidence>
<evidence type="ECO:0000313" key="1">
    <source>
        <dbReference type="EMBL" id="URE48543.1"/>
    </source>
</evidence>
<proteinExistence type="predicted"/>
<protein>
    <submittedName>
        <fullName evidence="1">Uncharacterized protein</fullName>
    </submittedName>
</protein>
<dbReference type="OrthoDB" id="10666529at2759"/>
<keyword evidence="2" id="KW-1185">Reference proteome</keyword>
<organism evidence="1 2">
    <name type="scientific">Musa troglodytarum</name>
    <name type="common">fe'i banana</name>
    <dbReference type="NCBI Taxonomy" id="320322"/>
    <lineage>
        <taxon>Eukaryota</taxon>
        <taxon>Viridiplantae</taxon>
        <taxon>Streptophyta</taxon>
        <taxon>Embryophyta</taxon>
        <taxon>Tracheophyta</taxon>
        <taxon>Spermatophyta</taxon>
        <taxon>Magnoliopsida</taxon>
        <taxon>Liliopsida</taxon>
        <taxon>Zingiberales</taxon>
        <taxon>Musaceae</taxon>
        <taxon>Musa</taxon>
    </lineage>
</organism>
<dbReference type="AlphaFoldDB" id="A0A9E7IL57"/>
<name>A0A9E7IL57_9LILI</name>
<reference evidence="1" key="1">
    <citation type="submission" date="2022-05" db="EMBL/GenBank/DDBJ databases">
        <title>The Musa troglodytarum L. genome provides insights into the mechanism of non-climacteric behaviour and enrichment of carotenoids.</title>
        <authorList>
            <person name="Wang J."/>
        </authorList>
    </citation>
    <scope>NUCLEOTIDE SEQUENCE</scope>
    <source>
        <tissue evidence="1">Leaf</tissue>
    </source>
</reference>
<gene>
    <name evidence="1" type="ORF">MUK42_25148</name>
</gene>